<evidence type="ECO:0008006" key="3">
    <source>
        <dbReference type="Google" id="ProtNLM"/>
    </source>
</evidence>
<dbReference type="Proteomes" id="UP001180845">
    <property type="component" value="Unassembled WGS sequence"/>
</dbReference>
<sequence length="70" mass="7629">MSDRILKPRDEGGWKLAVPGVAHVDHYFGTRAEGVAHAKDAMRGEGGGELWIHDSQDAIVETISVTTEQE</sequence>
<evidence type="ECO:0000313" key="2">
    <source>
        <dbReference type="Proteomes" id="UP001180845"/>
    </source>
</evidence>
<comment type="caution">
    <text evidence="1">The sequence shown here is derived from an EMBL/GenBank/DDBJ whole genome shotgun (WGS) entry which is preliminary data.</text>
</comment>
<accession>A0AAE3ZAS7</accession>
<dbReference type="EMBL" id="JAVDXW010000001">
    <property type="protein sequence ID" value="MDR7300211.1"/>
    <property type="molecule type" value="Genomic_DNA"/>
</dbReference>
<dbReference type="Pfam" id="PF09954">
    <property type="entry name" value="DUF2188"/>
    <property type="match status" value="1"/>
</dbReference>
<name>A0AAE3ZAS7_9ACTN</name>
<organism evidence="1 2">
    <name type="scientific">Haloactinomyces albus</name>
    <dbReference type="NCBI Taxonomy" id="1352928"/>
    <lineage>
        <taxon>Bacteria</taxon>
        <taxon>Bacillati</taxon>
        <taxon>Actinomycetota</taxon>
        <taxon>Actinomycetes</taxon>
        <taxon>Actinopolysporales</taxon>
        <taxon>Actinopolysporaceae</taxon>
        <taxon>Haloactinomyces</taxon>
    </lineage>
</organism>
<gene>
    <name evidence="1" type="ORF">JOF55_000392</name>
</gene>
<evidence type="ECO:0000313" key="1">
    <source>
        <dbReference type="EMBL" id="MDR7300211.1"/>
    </source>
</evidence>
<dbReference type="InterPro" id="IPR018691">
    <property type="entry name" value="DUF2188"/>
</dbReference>
<proteinExistence type="predicted"/>
<protein>
    <recommendedName>
        <fullName evidence="3">DUF2188 domain-containing protein</fullName>
    </recommendedName>
</protein>
<keyword evidence="2" id="KW-1185">Reference proteome</keyword>
<reference evidence="1" key="1">
    <citation type="submission" date="2023-07" db="EMBL/GenBank/DDBJ databases">
        <title>Sequencing the genomes of 1000 actinobacteria strains.</title>
        <authorList>
            <person name="Klenk H.-P."/>
        </authorList>
    </citation>
    <scope>NUCLEOTIDE SEQUENCE</scope>
    <source>
        <strain evidence="1">DSM 45977</strain>
    </source>
</reference>
<dbReference type="AlphaFoldDB" id="A0AAE3ZAS7"/>